<organism evidence="2 3">
    <name type="scientific">Aliarcobacter butzleri</name>
    <dbReference type="NCBI Taxonomy" id="28197"/>
    <lineage>
        <taxon>Bacteria</taxon>
        <taxon>Pseudomonadati</taxon>
        <taxon>Campylobacterota</taxon>
        <taxon>Epsilonproteobacteria</taxon>
        <taxon>Campylobacterales</taxon>
        <taxon>Arcobacteraceae</taxon>
        <taxon>Aliarcobacter</taxon>
    </lineage>
</organism>
<reference evidence="2" key="1">
    <citation type="journal article" date="2023" name="Antibiotics">
        <title>Genomic Characterization of Antibiotic-Resistant Campylobacterales Isolated from Chilean Poultry Meat.</title>
        <authorList>
            <person name="Concha-Toloza M."/>
            <person name="Lopez-Cantillo M."/>
            <person name="Molina-Mora J.A."/>
            <person name="Collado L."/>
        </authorList>
    </citation>
    <scope>NUCLEOTIDE SEQUENCE</scope>
    <source>
        <strain evidence="2">FR1p273A</strain>
    </source>
</reference>
<keyword evidence="1" id="KW-1133">Transmembrane helix</keyword>
<dbReference type="EMBL" id="JAQTJH010000002">
    <property type="protein sequence ID" value="MDK2061290.1"/>
    <property type="molecule type" value="Genomic_DNA"/>
</dbReference>
<protein>
    <submittedName>
        <fullName evidence="2">Uncharacterized protein</fullName>
    </submittedName>
</protein>
<keyword evidence="1" id="KW-0472">Membrane</keyword>
<gene>
    <name evidence="2" type="ORF">PT520_02005</name>
</gene>
<reference evidence="2" key="2">
    <citation type="submission" date="2023-02" db="EMBL/GenBank/DDBJ databases">
        <authorList>
            <person name="Concha-Toloza M."/>
            <person name="Lopez-Cantillo M."/>
            <person name="Molina-Mora J."/>
            <person name="Collado L."/>
        </authorList>
    </citation>
    <scope>NUCLEOTIDE SEQUENCE</scope>
    <source>
        <strain evidence="2">FR1p273A</strain>
    </source>
</reference>
<comment type="caution">
    <text evidence="2">The sequence shown here is derived from an EMBL/GenBank/DDBJ whole genome shotgun (WGS) entry which is preliminary data.</text>
</comment>
<evidence type="ECO:0000313" key="3">
    <source>
        <dbReference type="Proteomes" id="UP001237843"/>
    </source>
</evidence>
<accession>A0AAW6VKC0</accession>
<dbReference type="RefSeq" id="WP_284074385.1">
    <property type="nucleotide sequence ID" value="NZ_JAQTJH010000002.1"/>
</dbReference>
<sequence length="199" mass="23188">MYKYELKLLYVLVIIGIALFIILFKIQGGSVSDSILPELIGFCVEGIILVILFGSIQRRYNKENELKQKEELKETLLTQIDIFLYWSNLMPKEEFRIDGKFSFKDTDKLNNLIKNLKDENKLFELDIPRYFIKEFSKKELPNIIALLPVSANINSLHLKSWSIIINNIQGIIASKKDEDFFDALISFLLSIKMFNETKI</sequence>
<dbReference type="AlphaFoldDB" id="A0AAW6VKC0"/>
<feature type="transmembrane region" description="Helical" evidence="1">
    <location>
        <begin position="39"/>
        <end position="56"/>
    </location>
</feature>
<evidence type="ECO:0000313" key="2">
    <source>
        <dbReference type="EMBL" id="MDK2061290.1"/>
    </source>
</evidence>
<evidence type="ECO:0000256" key="1">
    <source>
        <dbReference type="SAM" id="Phobius"/>
    </source>
</evidence>
<name>A0AAW6VKC0_9BACT</name>
<proteinExistence type="predicted"/>
<dbReference type="Proteomes" id="UP001237843">
    <property type="component" value="Unassembled WGS sequence"/>
</dbReference>
<keyword evidence="1" id="KW-0812">Transmembrane</keyword>
<feature type="transmembrane region" description="Helical" evidence="1">
    <location>
        <begin position="7"/>
        <end position="27"/>
    </location>
</feature>